<evidence type="ECO:0000256" key="10">
    <source>
        <dbReference type="ARBA" id="ARBA00022840"/>
    </source>
</evidence>
<dbReference type="SUPFAM" id="SSF56112">
    <property type="entry name" value="Protein kinase-like (PK-like)"/>
    <property type="match status" value="1"/>
</dbReference>
<evidence type="ECO:0000313" key="16">
    <source>
        <dbReference type="EMBL" id="HEA51233.1"/>
    </source>
</evidence>
<protein>
    <recommendedName>
        <fullName evidence="13 15">3-deoxy-D-manno-octulosonic acid kinase</fullName>
        <shortName evidence="15">Kdo kinase</shortName>
        <ecNumber evidence="4 15">2.7.1.166</ecNumber>
    </recommendedName>
</protein>
<dbReference type="GO" id="GO:0016773">
    <property type="term" value="F:phosphotransferase activity, alcohol group as acceptor"/>
    <property type="evidence" value="ECO:0007669"/>
    <property type="project" value="UniProtKB-UniRule"/>
</dbReference>
<comment type="caution">
    <text evidence="16">The sequence shown here is derived from an EMBL/GenBank/DDBJ whole genome shotgun (WGS) entry which is preliminary data.</text>
</comment>
<gene>
    <name evidence="15" type="primary">kdkA</name>
    <name evidence="16" type="ORF">ENI00_02680</name>
</gene>
<dbReference type="GO" id="GO:0009244">
    <property type="term" value="P:lipopolysaccharide core region biosynthetic process"/>
    <property type="evidence" value="ECO:0007669"/>
    <property type="project" value="UniProtKB-UniRule"/>
</dbReference>
<evidence type="ECO:0000256" key="7">
    <source>
        <dbReference type="ARBA" id="ARBA00022679"/>
    </source>
</evidence>
<dbReference type="GO" id="GO:0016301">
    <property type="term" value="F:kinase activity"/>
    <property type="evidence" value="ECO:0007669"/>
    <property type="project" value="UniProtKB-KW"/>
</dbReference>
<keyword evidence="11 15" id="KW-0448">Lipopolysaccharide biosynthesis</keyword>
<evidence type="ECO:0000256" key="6">
    <source>
        <dbReference type="ARBA" id="ARBA00022519"/>
    </source>
</evidence>
<dbReference type="Gene3D" id="1.10.510.10">
    <property type="entry name" value="Transferase(Phosphotransferase) domain 1"/>
    <property type="match status" value="1"/>
</dbReference>
<dbReference type="InterPro" id="IPR011009">
    <property type="entry name" value="Kinase-like_dom_sf"/>
</dbReference>
<comment type="function">
    <text evidence="15">Catalyzes the ATP-dependent phosphorylation of the 3-deoxy-D-manno-octulosonic acid (Kdo) residue in Kdo-lipid IV(A) at the 4-OH position.</text>
</comment>
<evidence type="ECO:0000256" key="14">
    <source>
        <dbReference type="ARBA" id="ARBA00034417"/>
    </source>
</evidence>
<dbReference type="InterPro" id="IPR022826">
    <property type="entry name" value="KDO_kinase"/>
</dbReference>
<dbReference type="GO" id="GO:0005886">
    <property type="term" value="C:plasma membrane"/>
    <property type="evidence" value="ECO:0007669"/>
    <property type="project" value="UniProtKB-SubCell"/>
</dbReference>
<reference evidence="16" key="1">
    <citation type="journal article" date="2020" name="mSystems">
        <title>Genome- and Community-Level Interaction Insights into Carbon Utilization and Element Cycling Functions of Hydrothermarchaeota in Hydrothermal Sediment.</title>
        <authorList>
            <person name="Zhou Z."/>
            <person name="Liu Y."/>
            <person name="Xu W."/>
            <person name="Pan J."/>
            <person name="Luo Z.H."/>
            <person name="Li M."/>
        </authorList>
    </citation>
    <scope>NUCLEOTIDE SEQUENCE [LARGE SCALE GENOMIC DNA]</scope>
    <source>
        <strain evidence="16">HyVt-357</strain>
    </source>
</reference>
<evidence type="ECO:0000256" key="3">
    <source>
        <dbReference type="ARBA" id="ARBA00010327"/>
    </source>
</evidence>
<dbReference type="EMBL" id="DRGY01000024">
    <property type="protein sequence ID" value="HEA51233.1"/>
    <property type="molecule type" value="Genomic_DNA"/>
</dbReference>
<evidence type="ECO:0000256" key="2">
    <source>
        <dbReference type="ARBA" id="ARBA00004713"/>
    </source>
</evidence>
<dbReference type="EC" id="2.7.1.166" evidence="4 15"/>
<comment type="pathway">
    <text evidence="2 15">Bacterial outer membrane biogenesis; LPS core biosynthesis.</text>
</comment>
<dbReference type="Proteomes" id="UP000885748">
    <property type="component" value="Unassembled WGS sequence"/>
</dbReference>
<evidence type="ECO:0000256" key="1">
    <source>
        <dbReference type="ARBA" id="ARBA00004515"/>
    </source>
</evidence>
<dbReference type="GO" id="GO:0005524">
    <property type="term" value="F:ATP binding"/>
    <property type="evidence" value="ECO:0007669"/>
    <property type="project" value="UniProtKB-UniRule"/>
</dbReference>
<keyword evidence="9 15" id="KW-0418">Kinase</keyword>
<comment type="subcellular location">
    <subcellularLocation>
        <location evidence="1 15">Cell inner membrane</location>
        <topology evidence="1 15">Peripheral membrane protein</topology>
        <orientation evidence="1 15">Cytoplasmic side</orientation>
    </subcellularLocation>
</comment>
<organism evidence="16">
    <name type="scientific">Marinobacter antarcticus</name>
    <dbReference type="NCBI Taxonomy" id="564117"/>
    <lineage>
        <taxon>Bacteria</taxon>
        <taxon>Pseudomonadati</taxon>
        <taxon>Pseudomonadota</taxon>
        <taxon>Gammaproteobacteria</taxon>
        <taxon>Pseudomonadales</taxon>
        <taxon>Marinobacteraceae</taxon>
        <taxon>Marinobacter</taxon>
    </lineage>
</organism>
<feature type="active site" evidence="15">
    <location>
        <position position="169"/>
    </location>
</feature>
<evidence type="ECO:0000256" key="12">
    <source>
        <dbReference type="ARBA" id="ARBA00023136"/>
    </source>
</evidence>
<evidence type="ECO:0000256" key="5">
    <source>
        <dbReference type="ARBA" id="ARBA00022475"/>
    </source>
</evidence>
<dbReference type="UniPathway" id="UPA00958"/>
<keyword evidence="7 15" id="KW-0808">Transferase</keyword>
<keyword evidence="10 15" id="KW-0067">ATP-binding</keyword>
<dbReference type="Pfam" id="PF06293">
    <property type="entry name" value="Kdo"/>
    <property type="match status" value="1"/>
</dbReference>
<evidence type="ECO:0000256" key="15">
    <source>
        <dbReference type="HAMAP-Rule" id="MF_00521"/>
    </source>
</evidence>
<evidence type="ECO:0000256" key="4">
    <source>
        <dbReference type="ARBA" id="ARBA00011988"/>
    </source>
</evidence>
<comment type="catalytic activity">
    <reaction evidence="14 15">
        <text>an alpha-Kdo-(2-&gt;6)-lipid IVA + ATP = a 4-O-phospho-alpha-Kdo-(2-&gt;6)-lipid IVA + ADP + H(+)</text>
        <dbReference type="Rhea" id="RHEA:74271"/>
        <dbReference type="ChEBI" id="CHEBI:15378"/>
        <dbReference type="ChEBI" id="CHEBI:30616"/>
        <dbReference type="ChEBI" id="CHEBI:176428"/>
        <dbReference type="ChEBI" id="CHEBI:193140"/>
        <dbReference type="ChEBI" id="CHEBI:456216"/>
        <dbReference type="EC" id="2.7.1.166"/>
    </reaction>
</comment>
<evidence type="ECO:0000256" key="9">
    <source>
        <dbReference type="ARBA" id="ARBA00022777"/>
    </source>
</evidence>
<name>A0A831R1D2_9GAMM</name>
<proteinExistence type="inferred from homology"/>
<keyword evidence="12 15" id="KW-0472">Membrane</keyword>
<dbReference type="AlphaFoldDB" id="A0A831R1D2"/>
<comment type="similarity">
    <text evidence="3 15">Belongs to the protein kinase superfamily. KdkA/RfaP family.</text>
</comment>
<keyword evidence="8 15" id="KW-0547">Nucleotide-binding</keyword>
<keyword evidence="6 15" id="KW-0997">Cell inner membrane</keyword>
<sequence>MMADGVNISRERNVVSIAHEDYGSLVTPDWFNPDAWGTAAEPVSSGGRGGAWFVETADLSAVLRRYLRGGLVAKLLKSAYLYLGEKRVRSFSEFRLLLKLHNDGFPVPKPIAACYQKTAVACYQSAILVERLRDTEPLADRVGHLSLGQWRSLGITLRRFHDAGICHADLNCFNVLVREDGFYLIDFDKGEIKEKPKQDASWKTANLARLHRSLSRLNWRQAGAGDLESRWAALEEGYKEGFDGGGIKGHNDCQGNAG</sequence>
<accession>A0A831R1D2</accession>
<evidence type="ECO:0000256" key="11">
    <source>
        <dbReference type="ARBA" id="ARBA00022985"/>
    </source>
</evidence>
<evidence type="ECO:0000256" key="8">
    <source>
        <dbReference type="ARBA" id="ARBA00022741"/>
    </source>
</evidence>
<dbReference type="HAMAP" id="MF_00521">
    <property type="entry name" value="KDO_kinase"/>
    <property type="match status" value="1"/>
</dbReference>
<keyword evidence="5 15" id="KW-1003">Cell membrane</keyword>
<dbReference type="NCBIfam" id="NF002475">
    <property type="entry name" value="PRK01723.1"/>
    <property type="match status" value="1"/>
</dbReference>
<evidence type="ECO:0000256" key="13">
    <source>
        <dbReference type="ARBA" id="ARBA00029511"/>
    </source>
</evidence>